<protein>
    <recommendedName>
        <fullName evidence="3">N-acetyltransferase domain-containing protein</fullName>
    </recommendedName>
</protein>
<dbReference type="InterPro" id="IPR000182">
    <property type="entry name" value="GNAT_dom"/>
</dbReference>
<sequence length="198" mass="22988">MNEIPVDWWDRYHRQATLQEWKDLTFISVRENLRDIPDYPLAEGYRIRSYRPGDCTAWVRIWQAASLRGWDWATDETFNNDFGGDLKSMPKRCLFVVTDDGTEVATTTAWYQRVRGVRWGQVHWFATVPDHQGRGLGKAILAESLRRMRSLGHRRAMVGTQLIRLPAIKTYLNLGFVPEDPAIRKLLAKYLSHPALTS</sequence>
<reference evidence="4" key="1">
    <citation type="journal article" date="2015" name="Nature">
        <title>Complex archaea that bridge the gap between prokaryotes and eukaryotes.</title>
        <authorList>
            <person name="Spang A."/>
            <person name="Saw J.H."/>
            <person name="Jorgensen S.L."/>
            <person name="Zaremba-Niedzwiedzka K."/>
            <person name="Martijn J."/>
            <person name="Lind A.E."/>
            <person name="van Eijk R."/>
            <person name="Schleper C."/>
            <person name="Guy L."/>
            <person name="Ettema T.J."/>
        </authorList>
    </citation>
    <scope>NUCLEOTIDE SEQUENCE</scope>
</reference>
<dbReference type="AlphaFoldDB" id="A0A0F9SIH8"/>
<comment type="caution">
    <text evidence="4">The sequence shown here is derived from an EMBL/GenBank/DDBJ whole genome shotgun (WGS) entry which is preliminary data.</text>
</comment>
<gene>
    <name evidence="4" type="ORF">LCGC14_0467690</name>
</gene>
<organism evidence="4">
    <name type="scientific">marine sediment metagenome</name>
    <dbReference type="NCBI Taxonomy" id="412755"/>
    <lineage>
        <taxon>unclassified sequences</taxon>
        <taxon>metagenomes</taxon>
        <taxon>ecological metagenomes</taxon>
    </lineage>
</organism>
<name>A0A0F9SIH8_9ZZZZ</name>
<keyword evidence="2" id="KW-0012">Acyltransferase</keyword>
<dbReference type="PANTHER" id="PTHR43877:SF2">
    <property type="entry name" value="AMINOALKYLPHOSPHONATE N-ACETYLTRANSFERASE-RELATED"/>
    <property type="match status" value="1"/>
</dbReference>
<dbReference type="SUPFAM" id="SSF55729">
    <property type="entry name" value="Acyl-CoA N-acyltransferases (Nat)"/>
    <property type="match status" value="1"/>
</dbReference>
<dbReference type="Pfam" id="PF00583">
    <property type="entry name" value="Acetyltransf_1"/>
    <property type="match status" value="1"/>
</dbReference>
<dbReference type="Gene3D" id="3.40.630.30">
    <property type="match status" value="1"/>
</dbReference>
<dbReference type="PROSITE" id="PS51186">
    <property type="entry name" value="GNAT"/>
    <property type="match status" value="1"/>
</dbReference>
<dbReference type="GO" id="GO:0016747">
    <property type="term" value="F:acyltransferase activity, transferring groups other than amino-acyl groups"/>
    <property type="evidence" value="ECO:0007669"/>
    <property type="project" value="InterPro"/>
</dbReference>
<dbReference type="EMBL" id="LAZR01000489">
    <property type="protein sequence ID" value="KKN66829.1"/>
    <property type="molecule type" value="Genomic_DNA"/>
</dbReference>
<evidence type="ECO:0000256" key="1">
    <source>
        <dbReference type="ARBA" id="ARBA00022679"/>
    </source>
</evidence>
<evidence type="ECO:0000313" key="4">
    <source>
        <dbReference type="EMBL" id="KKN66829.1"/>
    </source>
</evidence>
<keyword evidence="1" id="KW-0808">Transferase</keyword>
<feature type="domain" description="N-acetyltransferase" evidence="3">
    <location>
        <begin position="45"/>
        <end position="196"/>
    </location>
</feature>
<proteinExistence type="predicted"/>
<dbReference type="CDD" id="cd04301">
    <property type="entry name" value="NAT_SF"/>
    <property type="match status" value="1"/>
</dbReference>
<dbReference type="InterPro" id="IPR016181">
    <property type="entry name" value="Acyl_CoA_acyltransferase"/>
</dbReference>
<evidence type="ECO:0000256" key="2">
    <source>
        <dbReference type="ARBA" id="ARBA00023315"/>
    </source>
</evidence>
<evidence type="ECO:0000259" key="3">
    <source>
        <dbReference type="PROSITE" id="PS51186"/>
    </source>
</evidence>
<dbReference type="PANTHER" id="PTHR43877">
    <property type="entry name" value="AMINOALKYLPHOSPHONATE N-ACETYLTRANSFERASE-RELATED-RELATED"/>
    <property type="match status" value="1"/>
</dbReference>
<accession>A0A0F9SIH8</accession>
<dbReference type="InterPro" id="IPR050832">
    <property type="entry name" value="Bact_Acetyltransf"/>
</dbReference>